<keyword evidence="1 4" id="KW-0808">Transferase</keyword>
<dbReference type="Pfam" id="PF00581">
    <property type="entry name" value="Rhodanese"/>
    <property type="match status" value="2"/>
</dbReference>
<name>U1PDE9_9EURY</name>
<evidence type="ECO:0000256" key="2">
    <source>
        <dbReference type="ARBA" id="ARBA00022737"/>
    </source>
</evidence>
<dbReference type="InterPro" id="IPR036873">
    <property type="entry name" value="Rhodanese-like_dom_sf"/>
</dbReference>
<organism evidence="4 5">
    <name type="scientific">Haloquadratum walsbyi J07HQW1</name>
    <dbReference type="NCBI Taxonomy" id="1238424"/>
    <lineage>
        <taxon>Archaea</taxon>
        <taxon>Methanobacteriati</taxon>
        <taxon>Methanobacteriota</taxon>
        <taxon>Stenosarchaea group</taxon>
        <taxon>Halobacteria</taxon>
        <taxon>Halobacteriales</taxon>
        <taxon>Haloferacaceae</taxon>
        <taxon>Haloquadratum</taxon>
    </lineage>
</organism>
<gene>
    <name evidence="4" type="ORF">J07HQW1_01646</name>
</gene>
<dbReference type="PANTHER" id="PTHR11364">
    <property type="entry name" value="THIOSULFATE SULFERTANSFERASE"/>
    <property type="match status" value="1"/>
</dbReference>
<keyword evidence="2" id="KW-0677">Repeat</keyword>
<dbReference type="SMART" id="SM00450">
    <property type="entry name" value="RHOD"/>
    <property type="match status" value="2"/>
</dbReference>
<evidence type="ECO:0000313" key="4">
    <source>
        <dbReference type="EMBL" id="ERG91612.1"/>
    </source>
</evidence>
<dbReference type="PROSITE" id="PS50206">
    <property type="entry name" value="RHODANESE_3"/>
    <property type="match status" value="2"/>
</dbReference>
<feature type="domain" description="Rhodanese" evidence="3">
    <location>
        <begin position="192"/>
        <end position="298"/>
    </location>
</feature>
<dbReference type="SUPFAM" id="SSF52821">
    <property type="entry name" value="Rhodanese/Cell cycle control phosphatase"/>
    <property type="match status" value="2"/>
</dbReference>
<dbReference type="EMBL" id="KE356560">
    <property type="protein sequence ID" value="ERG91612.1"/>
    <property type="molecule type" value="Genomic_DNA"/>
</dbReference>
<dbReference type="Gene3D" id="3.40.250.10">
    <property type="entry name" value="Rhodanese-like domain"/>
    <property type="match status" value="2"/>
</dbReference>
<accession>U1PDE9</accession>
<dbReference type="STRING" id="1238424.J07HQW1_01646"/>
<dbReference type="GO" id="GO:0004792">
    <property type="term" value="F:thiosulfate-cyanide sulfurtransferase activity"/>
    <property type="evidence" value="ECO:0007669"/>
    <property type="project" value="TreeGrafter"/>
</dbReference>
<dbReference type="CDD" id="cd01448">
    <property type="entry name" value="TST_Repeat_1"/>
    <property type="match status" value="1"/>
</dbReference>
<dbReference type="HOGENOM" id="CLU_031618_0_0_2"/>
<dbReference type="InterPro" id="IPR001763">
    <property type="entry name" value="Rhodanese-like_dom"/>
</dbReference>
<feature type="domain" description="Rhodanese" evidence="3">
    <location>
        <begin position="63"/>
        <end position="162"/>
    </location>
</feature>
<evidence type="ECO:0000313" key="5">
    <source>
        <dbReference type="Proteomes" id="UP000030649"/>
    </source>
</evidence>
<protein>
    <submittedName>
        <fullName evidence="4">Rhodanese-related sulfurtransferase</fullName>
    </submittedName>
</protein>
<evidence type="ECO:0000256" key="1">
    <source>
        <dbReference type="ARBA" id="ARBA00022679"/>
    </source>
</evidence>
<dbReference type="Proteomes" id="UP000030649">
    <property type="component" value="Unassembled WGS sequence"/>
</dbReference>
<dbReference type="AlphaFoldDB" id="U1PDE9"/>
<sequence length="301" mass="32690">MKIDLSANHNQVMSDDTTPTLVNPEWLEKRLDASDVQVLDCTVYLQAGSGEETYELESGYDNWSEAHIPGSQFADLIEDLSETENPNYPFQLPTPDAFASAVSELGVSNDSRVVLYDTVDQGNNNEWAARLWWMFRVFGHDQVGVLNGGWSRWTAEDRPVSSTVTTPTSAHFTAEYRDELVADKEDVRAQINDADACVINALQSGDHATERIPNSVNVPALGDEGVLDADGTYVSDDALKEQFSEVGATEADTVTTYCGAGIAASSEALALHQAGITDVAVYDGSLSDWTADPDLPTEQSE</sequence>
<reference evidence="4 5" key="1">
    <citation type="journal article" date="2013" name="PLoS ONE">
        <title>Assembly-driven community genomics of a hypersaline microbial ecosystem.</title>
        <authorList>
            <person name="Podell S."/>
            <person name="Ugalde J.A."/>
            <person name="Narasingarao P."/>
            <person name="Banfield J.F."/>
            <person name="Heidelberg K.B."/>
            <person name="Allen E.E."/>
        </authorList>
    </citation>
    <scope>NUCLEOTIDE SEQUENCE [LARGE SCALE GENOMIC DNA]</scope>
    <source>
        <strain evidence="5">J07HQW1</strain>
    </source>
</reference>
<proteinExistence type="predicted"/>
<dbReference type="PANTHER" id="PTHR11364:SF27">
    <property type="entry name" value="SULFURTRANSFERASE"/>
    <property type="match status" value="1"/>
</dbReference>
<evidence type="ECO:0000259" key="3">
    <source>
        <dbReference type="PROSITE" id="PS50206"/>
    </source>
</evidence>
<dbReference type="InterPro" id="IPR045078">
    <property type="entry name" value="TST/MPST-like"/>
</dbReference>